<dbReference type="InterPro" id="IPR017900">
    <property type="entry name" value="4Fe4S_Fe_S_CS"/>
</dbReference>
<dbReference type="KEGG" id="gbi:PG2T_03090"/>
<evidence type="ECO:0000259" key="4">
    <source>
        <dbReference type="PROSITE" id="PS51379"/>
    </source>
</evidence>
<dbReference type="InterPro" id="IPR009051">
    <property type="entry name" value="Helical_ferredxn"/>
</dbReference>
<dbReference type="InParanoid" id="A0A1B1YXD3"/>
<proteinExistence type="predicted"/>
<dbReference type="InterPro" id="IPR017896">
    <property type="entry name" value="4Fe4S_Fe-S-bd"/>
</dbReference>
<dbReference type="RefSeq" id="WP_068807647.1">
    <property type="nucleotide sequence ID" value="NZ_CP014671.1"/>
</dbReference>
<feature type="domain" description="4Fe-4S ferredoxin-type" evidence="4">
    <location>
        <begin position="250"/>
        <end position="281"/>
    </location>
</feature>
<organism evidence="5 6">
    <name type="scientific">Immundisolibacter cernigliae</name>
    <dbReference type="NCBI Taxonomy" id="1810504"/>
    <lineage>
        <taxon>Bacteria</taxon>
        <taxon>Pseudomonadati</taxon>
        <taxon>Pseudomonadota</taxon>
        <taxon>Gammaproteobacteria</taxon>
        <taxon>Immundisolibacterales</taxon>
        <taxon>Immundisolibacteraceae</taxon>
        <taxon>Immundisolibacter</taxon>
    </lineage>
</organism>
<keyword evidence="6" id="KW-1185">Reference proteome</keyword>
<reference evidence="6" key="1">
    <citation type="submission" date="2016-03" db="EMBL/GenBank/DDBJ databases">
        <title>Complete genome sequence of Solimmundus cernigliae, representing a novel lineage of polycyclic aromatic hydrocarbon degraders within the Gammaproteobacteria.</title>
        <authorList>
            <person name="Singleton D.R."/>
            <person name="Dickey A.N."/>
            <person name="Scholl E.H."/>
            <person name="Wright F.A."/>
            <person name="Aitken M.D."/>
        </authorList>
    </citation>
    <scope>NUCLEOTIDE SEQUENCE [LARGE SCALE GENOMIC DNA]</scope>
    <source>
        <strain evidence="6">TR3.2</strain>
    </source>
</reference>
<dbReference type="PANTHER" id="PTHR40447:SF1">
    <property type="entry name" value="ANAEROBIC SULFITE REDUCTASE SUBUNIT A"/>
    <property type="match status" value="1"/>
</dbReference>
<dbReference type="Proteomes" id="UP000092952">
    <property type="component" value="Chromosome"/>
</dbReference>
<dbReference type="SUPFAM" id="SSF46548">
    <property type="entry name" value="alpha-helical ferredoxin"/>
    <property type="match status" value="1"/>
</dbReference>
<name>A0A1B1YXD3_9GAMM</name>
<dbReference type="GO" id="GO:0051536">
    <property type="term" value="F:iron-sulfur cluster binding"/>
    <property type="evidence" value="ECO:0007669"/>
    <property type="project" value="UniProtKB-KW"/>
</dbReference>
<evidence type="ECO:0000256" key="1">
    <source>
        <dbReference type="ARBA" id="ARBA00022723"/>
    </source>
</evidence>
<keyword evidence="2" id="KW-0408">Iron</keyword>
<sequence>MKLIDLAGLQALFDALTRRGYEIVGPVHRDGAIVYDRIDAVAELPAGWTDRQAPGSYRLSRRDDGAVFGYAVGPHSWKRYLFPPRQTLFSVQRLDDGGLNFKPEPIDAPKRAFIGVRACELAAIGVQDRVFAGGEHVDPAYAARREAVLLVAVNCAVAADTCFCSSMDTGPAVRGGHDLALTELIDAAGHRFLVEAGSEVGRELLAGLPGRAATADDVAAAGAQSQRVAAGQTRRIDAATVPALLMRNLEHPRWDEVAERCLSCANCTLACPTCFCSSNQEVTDLAGAAHRERHWDSCFNVEFSHLGHGSVRGSVKARYRQWLTHKLATWHDQFGQSGCVGCGRCITWCPVGIDITEEVAAIAATDTQGAP</sequence>
<feature type="domain" description="4Fe-4S ferredoxin-type" evidence="4">
    <location>
        <begin position="330"/>
        <end position="358"/>
    </location>
</feature>
<keyword evidence="1" id="KW-0479">Metal-binding</keyword>
<dbReference type="GO" id="GO:0046872">
    <property type="term" value="F:metal ion binding"/>
    <property type="evidence" value="ECO:0007669"/>
    <property type="project" value="UniProtKB-KW"/>
</dbReference>
<dbReference type="Gene3D" id="1.10.1060.10">
    <property type="entry name" value="Alpha-helical ferredoxin"/>
    <property type="match status" value="1"/>
</dbReference>
<accession>A0A1B1YXD3</accession>
<evidence type="ECO:0000313" key="5">
    <source>
        <dbReference type="EMBL" id="ANX05465.1"/>
    </source>
</evidence>
<dbReference type="EMBL" id="CP014671">
    <property type="protein sequence ID" value="ANX05465.1"/>
    <property type="molecule type" value="Genomic_DNA"/>
</dbReference>
<evidence type="ECO:0000256" key="3">
    <source>
        <dbReference type="ARBA" id="ARBA00023014"/>
    </source>
</evidence>
<dbReference type="STRING" id="1810504.PG2T_03090"/>
<gene>
    <name evidence="5" type="ORF">PG2T_03090</name>
</gene>
<dbReference type="AlphaFoldDB" id="A0A1B1YXD3"/>
<dbReference type="Pfam" id="PF17179">
    <property type="entry name" value="Fer4_22"/>
    <property type="match status" value="1"/>
</dbReference>
<evidence type="ECO:0000256" key="2">
    <source>
        <dbReference type="ARBA" id="ARBA00023004"/>
    </source>
</evidence>
<dbReference type="PROSITE" id="PS00198">
    <property type="entry name" value="4FE4S_FER_1"/>
    <property type="match status" value="1"/>
</dbReference>
<evidence type="ECO:0000313" key="6">
    <source>
        <dbReference type="Proteomes" id="UP000092952"/>
    </source>
</evidence>
<keyword evidence="3" id="KW-0411">Iron-sulfur</keyword>
<protein>
    <submittedName>
        <fullName evidence="5">Sulfite reductase subunit A</fullName>
    </submittedName>
</protein>
<dbReference type="PANTHER" id="PTHR40447">
    <property type="entry name" value="ANAEROBIC SULFITE REDUCTASE SUBUNIT A"/>
    <property type="match status" value="1"/>
</dbReference>
<dbReference type="PROSITE" id="PS51379">
    <property type="entry name" value="4FE4S_FER_2"/>
    <property type="match status" value="2"/>
</dbReference>